<reference evidence="2" key="1">
    <citation type="submission" date="2023-07" db="EMBL/GenBank/DDBJ databases">
        <title>draft genome sequence of fig (Ficus carica).</title>
        <authorList>
            <person name="Takahashi T."/>
            <person name="Nishimura K."/>
        </authorList>
    </citation>
    <scope>NUCLEOTIDE SEQUENCE</scope>
</reference>
<evidence type="ECO:0000313" key="3">
    <source>
        <dbReference type="Proteomes" id="UP001187192"/>
    </source>
</evidence>
<evidence type="ECO:0000256" key="1">
    <source>
        <dbReference type="SAM" id="MobiDB-lite"/>
    </source>
</evidence>
<protein>
    <submittedName>
        <fullName evidence="2">Uncharacterized protein</fullName>
    </submittedName>
</protein>
<keyword evidence="3" id="KW-1185">Reference proteome</keyword>
<comment type="caution">
    <text evidence="2">The sequence shown here is derived from an EMBL/GenBank/DDBJ whole genome shotgun (WGS) entry which is preliminary data.</text>
</comment>
<sequence length="100" mass="11336">MSFSDNTIGDQRLKLASSRLREGRSGEGEVGDHEQSAARGQIQQRKVKERVDSSGCTEIRRHEDRSERALRRSKIAISAAGWRIRHQRVKERCHRGGGVL</sequence>
<proteinExistence type="predicted"/>
<accession>A0AA87ZV88</accession>
<dbReference type="AlphaFoldDB" id="A0AA87ZV88"/>
<organism evidence="2 3">
    <name type="scientific">Ficus carica</name>
    <name type="common">Common fig</name>
    <dbReference type="NCBI Taxonomy" id="3494"/>
    <lineage>
        <taxon>Eukaryota</taxon>
        <taxon>Viridiplantae</taxon>
        <taxon>Streptophyta</taxon>
        <taxon>Embryophyta</taxon>
        <taxon>Tracheophyta</taxon>
        <taxon>Spermatophyta</taxon>
        <taxon>Magnoliopsida</taxon>
        <taxon>eudicotyledons</taxon>
        <taxon>Gunneridae</taxon>
        <taxon>Pentapetalae</taxon>
        <taxon>rosids</taxon>
        <taxon>fabids</taxon>
        <taxon>Rosales</taxon>
        <taxon>Moraceae</taxon>
        <taxon>Ficeae</taxon>
        <taxon>Ficus</taxon>
    </lineage>
</organism>
<dbReference type="Proteomes" id="UP001187192">
    <property type="component" value="Unassembled WGS sequence"/>
</dbReference>
<feature type="region of interest" description="Disordered" evidence="1">
    <location>
        <begin position="1"/>
        <end position="55"/>
    </location>
</feature>
<gene>
    <name evidence="2" type="ORF">TIFTF001_002624</name>
</gene>
<feature type="compositionally biased region" description="Basic and acidic residues" evidence="1">
    <location>
        <begin position="19"/>
        <end position="36"/>
    </location>
</feature>
<evidence type="ECO:0000313" key="2">
    <source>
        <dbReference type="EMBL" id="GMN29931.1"/>
    </source>
</evidence>
<dbReference type="EMBL" id="BTGU01000002">
    <property type="protein sequence ID" value="GMN29931.1"/>
    <property type="molecule type" value="Genomic_DNA"/>
</dbReference>
<name>A0AA87ZV88_FICCA</name>